<organism evidence="3 4">
    <name type="scientific">Amycolatopsis albispora</name>
    <dbReference type="NCBI Taxonomy" id="1804986"/>
    <lineage>
        <taxon>Bacteria</taxon>
        <taxon>Bacillati</taxon>
        <taxon>Actinomycetota</taxon>
        <taxon>Actinomycetes</taxon>
        <taxon>Pseudonocardiales</taxon>
        <taxon>Pseudonocardiaceae</taxon>
        <taxon>Amycolatopsis</taxon>
    </lineage>
</organism>
<accession>A0A344LHR7</accession>
<dbReference type="AlphaFoldDB" id="A0A344LHR7"/>
<evidence type="ECO:0000313" key="3">
    <source>
        <dbReference type="EMBL" id="AXB47591.1"/>
    </source>
</evidence>
<protein>
    <submittedName>
        <fullName evidence="3">Nitroreductase</fullName>
    </submittedName>
</protein>
<dbReference type="Pfam" id="PF00881">
    <property type="entry name" value="Nitroreductase"/>
    <property type="match status" value="1"/>
</dbReference>
<dbReference type="PANTHER" id="PTHR43745:SF2">
    <property type="entry name" value="NITROREDUCTASE MJ1384-RELATED"/>
    <property type="match status" value="1"/>
</dbReference>
<dbReference type="Gene3D" id="3.40.109.10">
    <property type="entry name" value="NADH Oxidase"/>
    <property type="match status" value="1"/>
</dbReference>
<evidence type="ECO:0000259" key="2">
    <source>
        <dbReference type="Pfam" id="PF00881"/>
    </source>
</evidence>
<feature type="region of interest" description="Disordered" evidence="1">
    <location>
        <begin position="15"/>
        <end position="39"/>
    </location>
</feature>
<dbReference type="GO" id="GO:0016491">
    <property type="term" value="F:oxidoreductase activity"/>
    <property type="evidence" value="ECO:0007669"/>
    <property type="project" value="InterPro"/>
</dbReference>
<dbReference type="SUPFAM" id="SSF55469">
    <property type="entry name" value="FMN-dependent nitroreductase-like"/>
    <property type="match status" value="1"/>
</dbReference>
<reference evidence="3 4" key="1">
    <citation type="submission" date="2016-04" db="EMBL/GenBank/DDBJ databases">
        <title>Complete genome sequence and analysis of deep-sea sediment isolate, Amycolatopsis sp. WP1.</title>
        <authorList>
            <person name="Wang H."/>
            <person name="Chen S."/>
            <person name="Wu Q."/>
        </authorList>
    </citation>
    <scope>NUCLEOTIDE SEQUENCE [LARGE SCALE GENOMIC DNA]</scope>
    <source>
        <strain evidence="3 4">WP1</strain>
    </source>
</reference>
<dbReference type="InterPro" id="IPR029479">
    <property type="entry name" value="Nitroreductase"/>
</dbReference>
<dbReference type="InterPro" id="IPR000415">
    <property type="entry name" value="Nitroreductase-like"/>
</dbReference>
<dbReference type="InterPro" id="IPR020051">
    <property type="entry name" value="SagB-type_dehydrogenase"/>
</dbReference>
<dbReference type="RefSeq" id="WP_113696647.1">
    <property type="nucleotide sequence ID" value="NZ_CP015163.1"/>
</dbReference>
<dbReference type="Proteomes" id="UP000250434">
    <property type="component" value="Chromosome"/>
</dbReference>
<dbReference type="EMBL" id="CP015163">
    <property type="protein sequence ID" value="AXB47591.1"/>
    <property type="molecule type" value="Genomic_DNA"/>
</dbReference>
<dbReference type="NCBIfam" id="TIGR03605">
    <property type="entry name" value="antibiot_sagB"/>
    <property type="match status" value="1"/>
</dbReference>
<feature type="domain" description="Nitroreductase" evidence="2">
    <location>
        <begin position="51"/>
        <end position="233"/>
    </location>
</feature>
<evidence type="ECO:0000256" key="1">
    <source>
        <dbReference type="SAM" id="MobiDB-lite"/>
    </source>
</evidence>
<dbReference type="InterPro" id="IPR052544">
    <property type="entry name" value="Bacteriocin_Proc_Enz"/>
</dbReference>
<dbReference type="PANTHER" id="PTHR43745">
    <property type="entry name" value="NITROREDUCTASE MJ1384-RELATED"/>
    <property type="match status" value="1"/>
</dbReference>
<dbReference type="OrthoDB" id="3216751at2"/>
<dbReference type="KEGG" id="aab:A4R43_38275"/>
<dbReference type="CDD" id="cd02142">
    <property type="entry name" value="McbC_SagB-like_oxidoreductase"/>
    <property type="match status" value="1"/>
</dbReference>
<keyword evidence="4" id="KW-1185">Reference proteome</keyword>
<proteinExistence type="predicted"/>
<gene>
    <name evidence="3" type="ORF">A4R43_38275</name>
</gene>
<name>A0A344LHR7_9PSEU</name>
<evidence type="ECO:0000313" key="4">
    <source>
        <dbReference type="Proteomes" id="UP000250434"/>
    </source>
</evidence>
<sequence>MADALSSAKAVHAMLNGQSEDTRDRPVQPNGPRIPLPDLEPPRADLVATLVQRRSAAKFADRPLDMAALSALLRFALGVQRFVQAQGVDKHPLGMAPSAGGLLCLRAYLLVRQADGVPPGIYRYESVSHQLIEIGPGDPTAGLTEVFLQPEFATNAPVTIALTARLDVAFTQYPLRHYRTLHVDAGVAVQNLYTVGTALGLACCAIAAFDDRALGSLLCLPDSEIATMLFSVGQKP</sequence>